<evidence type="ECO:0000313" key="2">
    <source>
        <dbReference type="Proteomes" id="UP001141259"/>
    </source>
</evidence>
<dbReference type="AlphaFoldDB" id="A0A9X2VU09"/>
<sequence length="133" mass="14793">MATRTATTTTTIQHEIAERLRFAHGLLTTGRLTTGIWPKCCAWLLRTSLERSVAALHHAHREPSISMRTDLLTLPLYVDQPLANHTARLWGTLSVVANHTDYAQAPTVEELRGWHTETSTVTDSLLTALPDGR</sequence>
<proteinExistence type="predicted"/>
<dbReference type="Proteomes" id="UP001141259">
    <property type="component" value="Unassembled WGS sequence"/>
</dbReference>
<accession>A0A9X2VU09</accession>
<gene>
    <name evidence="1" type="ORF">NZH93_38235</name>
</gene>
<evidence type="ECO:0000313" key="1">
    <source>
        <dbReference type="EMBL" id="MCS7482720.1"/>
    </source>
</evidence>
<dbReference type="RefSeq" id="WP_259628186.1">
    <property type="nucleotide sequence ID" value="NZ_JANYMP010000026.1"/>
</dbReference>
<comment type="caution">
    <text evidence="1">The sequence shown here is derived from an EMBL/GenBank/DDBJ whole genome shotgun (WGS) entry which is preliminary data.</text>
</comment>
<organism evidence="1 2">
    <name type="scientific">Umezawaea endophytica</name>
    <dbReference type="NCBI Taxonomy" id="1654476"/>
    <lineage>
        <taxon>Bacteria</taxon>
        <taxon>Bacillati</taxon>
        <taxon>Actinomycetota</taxon>
        <taxon>Actinomycetes</taxon>
        <taxon>Pseudonocardiales</taxon>
        <taxon>Pseudonocardiaceae</taxon>
        <taxon>Umezawaea</taxon>
    </lineage>
</organism>
<keyword evidence="2" id="KW-1185">Reference proteome</keyword>
<reference evidence="1" key="1">
    <citation type="submission" date="2022-08" db="EMBL/GenBank/DDBJ databases">
        <authorList>
            <person name="Tistechok S."/>
            <person name="Samborskyy M."/>
            <person name="Roman I."/>
        </authorList>
    </citation>
    <scope>NUCLEOTIDE SEQUENCE</scope>
    <source>
        <strain evidence="1">DSM 103496</strain>
    </source>
</reference>
<protein>
    <submittedName>
        <fullName evidence="1">Uncharacterized protein</fullName>
    </submittedName>
</protein>
<name>A0A9X2VU09_9PSEU</name>
<dbReference type="EMBL" id="JANYMP010000026">
    <property type="protein sequence ID" value="MCS7482720.1"/>
    <property type="molecule type" value="Genomic_DNA"/>
</dbReference>